<name>A0A127QQ18_9BURK</name>
<gene>
    <name evidence="2" type="ORF">CAter282_4476</name>
</gene>
<dbReference type="RefSeq" id="WP_061534971.1">
    <property type="nucleotide sequence ID" value="NZ_CP013233.1"/>
</dbReference>
<dbReference type="AlphaFoldDB" id="A0A127QQ18"/>
<dbReference type="PANTHER" id="PTHR30092:SF0">
    <property type="entry name" value="INNER MEMBRANE PROTEIN CRED"/>
    <property type="match status" value="1"/>
</dbReference>
<feature type="transmembrane region" description="Helical" evidence="1">
    <location>
        <begin position="354"/>
        <end position="373"/>
    </location>
</feature>
<dbReference type="Proteomes" id="UP000071778">
    <property type="component" value="Chromosome"/>
</dbReference>
<keyword evidence="1" id="KW-0472">Membrane</keyword>
<dbReference type="PANTHER" id="PTHR30092">
    <property type="entry name" value="INNER MEMBRANE PROTEIN CRED"/>
    <property type="match status" value="1"/>
</dbReference>
<dbReference type="Pfam" id="PF06123">
    <property type="entry name" value="CreD"/>
    <property type="match status" value="1"/>
</dbReference>
<evidence type="ECO:0000313" key="3">
    <source>
        <dbReference type="Proteomes" id="UP000071778"/>
    </source>
</evidence>
<feature type="transmembrane region" description="Helical" evidence="1">
    <location>
        <begin position="330"/>
        <end position="348"/>
    </location>
</feature>
<dbReference type="PATRIC" id="fig|279058.17.peg.4821"/>
<feature type="transmembrane region" description="Helical" evidence="1">
    <location>
        <begin position="407"/>
        <end position="425"/>
    </location>
</feature>
<reference evidence="2 3" key="1">
    <citation type="submission" date="2015-11" db="EMBL/GenBank/DDBJ databases">
        <title>Exploring the genomic traits of fungus-feeding bacterial genus Collimonas.</title>
        <authorList>
            <person name="Song C."/>
            <person name="Schmidt R."/>
            <person name="de Jager V."/>
            <person name="Krzyzanowska D."/>
            <person name="Jongedijk E."/>
            <person name="Cankar K."/>
            <person name="Beekwilder J."/>
            <person name="van Veen A."/>
            <person name="de Boer W."/>
            <person name="van Veen J.A."/>
            <person name="Garbeva P."/>
        </authorList>
    </citation>
    <scope>NUCLEOTIDE SEQUENCE [LARGE SCALE GENOMIC DNA]</scope>
    <source>
        <strain evidence="2 3">Ter282</strain>
    </source>
</reference>
<organism evidence="2 3">
    <name type="scientific">Collimonas arenae</name>
    <dbReference type="NCBI Taxonomy" id="279058"/>
    <lineage>
        <taxon>Bacteria</taxon>
        <taxon>Pseudomonadati</taxon>
        <taxon>Pseudomonadota</taxon>
        <taxon>Betaproteobacteria</taxon>
        <taxon>Burkholderiales</taxon>
        <taxon>Oxalobacteraceae</taxon>
        <taxon>Collimonas</taxon>
    </lineage>
</organism>
<keyword evidence="1" id="KW-0812">Transmembrane</keyword>
<feature type="transmembrane region" description="Helical" evidence="1">
    <location>
        <begin position="380"/>
        <end position="401"/>
    </location>
</feature>
<evidence type="ECO:0000256" key="1">
    <source>
        <dbReference type="SAM" id="Phobius"/>
    </source>
</evidence>
<dbReference type="EMBL" id="CP013235">
    <property type="protein sequence ID" value="AMP12136.1"/>
    <property type="molecule type" value="Genomic_DNA"/>
</dbReference>
<dbReference type="PIRSF" id="PIRSF004548">
    <property type="entry name" value="CreD"/>
    <property type="match status" value="1"/>
</dbReference>
<protein>
    <submittedName>
        <fullName evidence="2">Inner membrane CreD family protein</fullName>
    </submittedName>
</protein>
<accession>A0A127QQ18</accession>
<keyword evidence="3" id="KW-1185">Reference proteome</keyword>
<dbReference type="OrthoDB" id="9791851at2"/>
<dbReference type="NCBIfam" id="NF008712">
    <property type="entry name" value="PRK11715.1-1"/>
    <property type="match status" value="1"/>
</dbReference>
<keyword evidence="1" id="KW-1133">Transmembrane helix</keyword>
<proteinExistence type="predicted"/>
<sequence>MNRPLLLKTLAIVVLTLLILIPLGLIRDTVQDRQQHRQEAVASIAASYAGSQTVTGPILVVPYKIRIDELTGQDAGGKKTYSSRTEDRQYLFFPKDLQMQGKLLPAERYRGLHKVHVYELQSLASGSIEFDLPSPAKLEADRISLQQPYLSIGISDVRGLVGSPTFKIDAKPLPVEQGAGSFGSGMHVNLPAATLNNGGKFDFSLDLTLAGTENLAITPLADNNRIELASSWPHPQFGGSFLPRTREISDKGFHAVWEVSSLASGAQRALLTGSGSRSSVENLEIQLAEPVNIYSQADRATKYGLLFVLLTFVGFFIFETIKQLPIHPIQYLLVGLGLAIFFLLLVSLSEHIEFWIAYLIASVACIGLLGFYLSQVLRSVARALGFSAMLTLLYGTLYGLLVSEDNALLLGSLMLFVILAIIMTVTRKIDWYQTATLKIATDE</sequence>
<dbReference type="GO" id="GO:0005886">
    <property type="term" value="C:plasma membrane"/>
    <property type="evidence" value="ECO:0007669"/>
    <property type="project" value="TreeGrafter"/>
</dbReference>
<dbReference type="InterPro" id="IPR010364">
    <property type="entry name" value="Uncharacterised_IM_CreD"/>
</dbReference>
<feature type="transmembrane region" description="Helical" evidence="1">
    <location>
        <begin position="300"/>
        <end position="318"/>
    </location>
</feature>
<evidence type="ECO:0000313" key="2">
    <source>
        <dbReference type="EMBL" id="AMP12136.1"/>
    </source>
</evidence>